<dbReference type="PANTHER" id="PTHR37234:SF1">
    <property type="entry name" value="OS03G0319200 PROTEIN"/>
    <property type="match status" value="1"/>
</dbReference>
<name>A0A6A4N9J6_LUPAL</name>
<accession>A0A6A4N9J6</accession>
<evidence type="ECO:0000313" key="2">
    <source>
        <dbReference type="Proteomes" id="UP000447434"/>
    </source>
</evidence>
<sequence>MFGGRMQKPGEEEINSAYMKERMTNEFIRKKINDKDDSFMWSSKAMIKSVDEVCGDITLGEKRELGRIGLALQNYICKDLIEEIVGELGCLYTLPFQTCIRKLCF</sequence>
<reference evidence="2" key="1">
    <citation type="journal article" date="2020" name="Nat. Commun.">
        <title>Genome sequence of the cluster root forming white lupin.</title>
        <authorList>
            <person name="Hufnagel B."/>
            <person name="Marques A."/>
            <person name="Soriano A."/>
            <person name="Marques L."/>
            <person name="Divol F."/>
            <person name="Doumas P."/>
            <person name="Sallet E."/>
            <person name="Mancinotti D."/>
            <person name="Carrere S."/>
            <person name="Marande W."/>
            <person name="Arribat S."/>
            <person name="Keller J."/>
            <person name="Huneau C."/>
            <person name="Blein T."/>
            <person name="Aime D."/>
            <person name="Laguerre M."/>
            <person name="Taylor J."/>
            <person name="Schubert V."/>
            <person name="Nelson M."/>
            <person name="Geu-Flores F."/>
            <person name="Crespi M."/>
            <person name="Gallardo-Guerrero K."/>
            <person name="Delaux P.-M."/>
            <person name="Salse J."/>
            <person name="Berges H."/>
            <person name="Guyot R."/>
            <person name="Gouzy J."/>
            <person name="Peret B."/>
        </authorList>
    </citation>
    <scope>NUCLEOTIDE SEQUENCE [LARGE SCALE GENOMIC DNA]</scope>
    <source>
        <strain evidence="2">cv. Amiga</strain>
    </source>
</reference>
<dbReference type="PANTHER" id="PTHR37234">
    <property type="entry name" value="OS03G0319200 PROTEIN"/>
    <property type="match status" value="1"/>
</dbReference>
<comment type="caution">
    <text evidence="1">The sequence shown here is derived from an EMBL/GenBank/DDBJ whole genome shotgun (WGS) entry which is preliminary data.</text>
</comment>
<gene>
    <name evidence="1" type="ORF">Lalb_Chr22g0358161</name>
</gene>
<evidence type="ECO:0000313" key="1">
    <source>
        <dbReference type="EMBL" id="KAE9588703.1"/>
    </source>
</evidence>
<dbReference type="Proteomes" id="UP000447434">
    <property type="component" value="Chromosome 22"/>
</dbReference>
<protein>
    <submittedName>
        <fullName evidence="1">Uncharacterized protein</fullName>
    </submittedName>
</protein>
<dbReference type="OrthoDB" id="780613at2759"/>
<proteinExistence type="predicted"/>
<dbReference type="EMBL" id="WOCE01000022">
    <property type="protein sequence ID" value="KAE9588703.1"/>
    <property type="molecule type" value="Genomic_DNA"/>
</dbReference>
<keyword evidence="2" id="KW-1185">Reference proteome</keyword>
<organism evidence="1 2">
    <name type="scientific">Lupinus albus</name>
    <name type="common">White lupine</name>
    <name type="synonym">Lupinus termis</name>
    <dbReference type="NCBI Taxonomy" id="3870"/>
    <lineage>
        <taxon>Eukaryota</taxon>
        <taxon>Viridiplantae</taxon>
        <taxon>Streptophyta</taxon>
        <taxon>Embryophyta</taxon>
        <taxon>Tracheophyta</taxon>
        <taxon>Spermatophyta</taxon>
        <taxon>Magnoliopsida</taxon>
        <taxon>eudicotyledons</taxon>
        <taxon>Gunneridae</taxon>
        <taxon>Pentapetalae</taxon>
        <taxon>rosids</taxon>
        <taxon>fabids</taxon>
        <taxon>Fabales</taxon>
        <taxon>Fabaceae</taxon>
        <taxon>Papilionoideae</taxon>
        <taxon>50 kb inversion clade</taxon>
        <taxon>genistoids sensu lato</taxon>
        <taxon>core genistoids</taxon>
        <taxon>Genisteae</taxon>
        <taxon>Lupinus</taxon>
    </lineage>
</organism>
<dbReference type="AlphaFoldDB" id="A0A6A4N9J6"/>